<dbReference type="InterPro" id="IPR036259">
    <property type="entry name" value="MFS_trans_sf"/>
</dbReference>
<feature type="transmembrane region" description="Helical" evidence="6">
    <location>
        <begin position="140"/>
        <end position="160"/>
    </location>
</feature>
<dbReference type="AlphaFoldDB" id="W6K1B9"/>
<keyword evidence="8" id="KW-1185">Reference proteome</keyword>
<keyword evidence="2" id="KW-1003">Cell membrane</keyword>
<evidence type="ECO:0000256" key="2">
    <source>
        <dbReference type="ARBA" id="ARBA00022475"/>
    </source>
</evidence>
<accession>W6K1B9</accession>
<proteinExistence type="predicted"/>
<keyword evidence="3 6" id="KW-0812">Transmembrane</keyword>
<evidence type="ECO:0000256" key="6">
    <source>
        <dbReference type="SAM" id="Phobius"/>
    </source>
</evidence>
<dbReference type="SUPFAM" id="SSF103473">
    <property type="entry name" value="MFS general substrate transporter"/>
    <property type="match status" value="1"/>
</dbReference>
<dbReference type="Gene3D" id="1.20.1250.20">
    <property type="entry name" value="MFS general substrate transporter like domains"/>
    <property type="match status" value="1"/>
</dbReference>
<dbReference type="STRING" id="1193182.BN11_60011"/>
<evidence type="ECO:0000256" key="4">
    <source>
        <dbReference type="ARBA" id="ARBA00022989"/>
    </source>
</evidence>
<gene>
    <name evidence="7" type="ORF">BN11_60011</name>
</gene>
<keyword evidence="4 6" id="KW-1133">Transmembrane helix</keyword>
<organism evidence="7 8">
    <name type="scientific">Nostocoides australiense Ben110</name>
    <dbReference type="NCBI Taxonomy" id="1193182"/>
    <lineage>
        <taxon>Bacteria</taxon>
        <taxon>Bacillati</taxon>
        <taxon>Actinomycetota</taxon>
        <taxon>Actinomycetes</taxon>
        <taxon>Micrococcales</taxon>
        <taxon>Intrasporangiaceae</taxon>
        <taxon>Nostocoides</taxon>
    </lineage>
</organism>
<evidence type="ECO:0000313" key="8">
    <source>
        <dbReference type="Proteomes" id="UP000035763"/>
    </source>
</evidence>
<reference evidence="7 8" key="1">
    <citation type="journal article" date="2013" name="ISME J.">
        <title>A metabolic model for members of the genus Tetrasphaera involved in enhanced biological phosphorus removal.</title>
        <authorList>
            <person name="Kristiansen R."/>
            <person name="Nguyen H.T.T."/>
            <person name="Saunders A.M."/>
            <person name="Nielsen J.L."/>
            <person name="Wimmer R."/>
            <person name="Le V.Q."/>
            <person name="McIlroy S.J."/>
            <person name="Petrovski S."/>
            <person name="Seviour R.J."/>
            <person name="Calteau A."/>
            <person name="Nielsen K.L."/>
            <person name="Nielsen P.H."/>
        </authorList>
    </citation>
    <scope>NUCLEOTIDE SEQUENCE [LARGE SCALE GENOMIC DNA]</scope>
    <source>
        <strain evidence="7 8">Ben110</strain>
    </source>
</reference>
<feature type="transmembrane region" description="Helical" evidence="6">
    <location>
        <begin position="49"/>
        <end position="67"/>
    </location>
</feature>
<evidence type="ECO:0000256" key="5">
    <source>
        <dbReference type="ARBA" id="ARBA00023136"/>
    </source>
</evidence>
<dbReference type="Proteomes" id="UP000035763">
    <property type="component" value="Unassembled WGS sequence"/>
</dbReference>
<evidence type="ECO:0008006" key="9">
    <source>
        <dbReference type="Google" id="ProtNLM"/>
    </source>
</evidence>
<keyword evidence="5 6" id="KW-0472">Membrane</keyword>
<dbReference type="EMBL" id="CAJA01000485">
    <property type="protein sequence ID" value="CCH75257.1"/>
    <property type="molecule type" value="Genomic_DNA"/>
</dbReference>
<evidence type="ECO:0000256" key="1">
    <source>
        <dbReference type="ARBA" id="ARBA00004651"/>
    </source>
</evidence>
<evidence type="ECO:0000256" key="3">
    <source>
        <dbReference type="ARBA" id="ARBA00022692"/>
    </source>
</evidence>
<dbReference type="GO" id="GO:0005886">
    <property type="term" value="C:plasma membrane"/>
    <property type="evidence" value="ECO:0007669"/>
    <property type="project" value="UniProtKB-SubCell"/>
</dbReference>
<feature type="transmembrane region" description="Helical" evidence="6">
    <location>
        <begin position="18"/>
        <end position="42"/>
    </location>
</feature>
<comment type="caution">
    <text evidence="7">The sequence shown here is derived from an EMBL/GenBank/DDBJ whole genome shotgun (WGS) entry which is preliminary data.</text>
</comment>
<feature type="transmembrane region" description="Helical" evidence="6">
    <location>
        <begin position="258"/>
        <end position="279"/>
    </location>
</feature>
<evidence type="ECO:0000313" key="7">
    <source>
        <dbReference type="EMBL" id="CCH75257.1"/>
    </source>
</evidence>
<dbReference type="PANTHER" id="PTHR23513">
    <property type="entry name" value="INTEGRAL MEMBRANE EFFLUX PROTEIN-RELATED"/>
    <property type="match status" value="1"/>
</dbReference>
<name>W6K1B9_9MICO</name>
<sequence length="289" mass="29681">MASLALATLAYKETGSPILSALALVGGSLLTLLGSLTALSLFDGLDARSAILLVIAVTGAQAALQAVPGLPLPVRFAVLLAGVRARPIPARPGNILAETHRVNAHVLGSPILRPIMLSAWLPNGLIVGCEALFIPYGGKAWSGFLFAAAAGGMLLGDIVVDRILTTDRRDRLLTPLRLLLALPYLGLLFHTPVGVALVLGFVASAGYSASLVLQERLAHEADPDVEGQVFGLFGNGQMVGQSLGALAGGLLATVLSPATSMGLLVAASVLVTVSLNAGLRRSRRSLPNV</sequence>
<comment type="subcellular location">
    <subcellularLocation>
        <location evidence="1">Cell membrane</location>
        <topology evidence="1">Multi-pass membrane protein</topology>
    </subcellularLocation>
</comment>
<dbReference type="PANTHER" id="PTHR23513:SF11">
    <property type="entry name" value="STAPHYLOFERRIN A TRANSPORTER"/>
    <property type="match status" value="1"/>
</dbReference>
<feature type="transmembrane region" description="Helical" evidence="6">
    <location>
        <begin position="181"/>
        <end position="207"/>
    </location>
</feature>
<dbReference type="RefSeq" id="WP_053083955.1">
    <property type="nucleotide sequence ID" value="NZ_HG764815.1"/>
</dbReference>
<protein>
    <recommendedName>
        <fullName evidence="9">MFS transporter</fullName>
    </recommendedName>
</protein>